<dbReference type="AlphaFoldDB" id="A0A1E8GKJ7"/>
<dbReference type="EMBL" id="MKIR01000026">
    <property type="protein sequence ID" value="OFI48183.1"/>
    <property type="molecule type" value="Genomic_DNA"/>
</dbReference>
<dbReference type="InterPro" id="IPR001789">
    <property type="entry name" value="Sig_transdc_resp-reg_receiver"/>
</dbReference>
<dbReference type="PROSITE" id="PS50110">
    <property type="entry name" value="RESPONSE_REGULATORY"/>
    <property type="match status" value="1"/>
</dbReference>
<feature type="domain" description="HTH LytTR-type" evidence="7">
    <location>
        <begin position="141"/>
        <end position="239"/>
    </location>
</feature>
<evidence type="ECO:0000313" key="8">
    <source>
        <dbReference type="EMBL" id="OFI48183.1"/>
    </source>
</evidence>
<keyword evidence="3" id="KW-0010">Activator</keyword>
<dbReference type="InterPro" id="IPR046947">
    <property type="entry name" value="LytR-like"/>
</dbReference>
<dbReference type="PANTHER" id="PTHR37299:SF3">
    <property type="entry name" value="STAGE 0 SPORULATION PROTEIN A HOMOLOG"/>
    <property type="match status" value="1"/>
</dbReference>
<accession>A0A1E8GKJ7</accession>
<dbReference type="PROSITE" id="PS50930">
    <property type="entry name" value="HTH_LYTTR"/>
    <property type="match status" value="1"/>
</dbReference>
<dbReference type="SMART" id="SM00448">
    <property type="entry name" value="REC"/>
    <property type="match status" value="1"/>
</dbReference>
<reference evidence="9" key="1">
    <citation type="submission" date="2016-09" db="EMBL/GenBank/DDBJ databases">
        <title>Draft genome sequence of a novel species of the family Streptococcaceae isolated from flowers.</title>
        <authorList>
            <person name="Chuah L.-O."/>
            <person name="Yap K.-P."/>
            <person name="Thong K.L."/>
            <person name="Liong M.T."/>
            <person name="Ahmad R."/>
            <person name="Rusul G."/>
        </authorList>
    </citation>
    <scope>NUCLEOTIDE SEQUENCE [LARGE SCALE GENOMIC DNA]</scope>
    <source>
        <strain evidence="9">DF1</strain>
    </source>
</reference>
<keyword evidence="2" id="KW-0902">Two-component regulatory system</keyword>
<dbReference type="Gene3D" id="2.40.50.1020">
    <property type="entry name" value="LytTr DNA-binding domain"/>
    <property type="match status" value="1"/>
</dbReference>
<sequence length="239" mass="27980">MVDIIICEDNPVQRKFIQNCIENYIIEQDADAYIKVSTDDPDEVFQFVKNNNNYPKIYFLDINLNQDINGIELATKIRDLDTTGKIIFITTEGQMLPLTFEYMLEATDFIEKSTPENIRDRIQKVLSCIFKRLNSVEEKMIEIKIGSEIKFVPLKQIMFFETSPISHKLILNLTNDKIEFYGKLKDITNLSDDFIKVHSSFVVNKNSISSIDYKNFEINFINDQKCFASRRFIKNLKQI</sequence>
<keyword evidence="5" id="KW-0597">Phosphoprotein</keyword>
<dbReference type="RefSeq" id="WP_070793192.1">
    <property type="nucleotide sequence ID" value="NZ_MKIR01000026.1"/>
</dbReference>
<evidence type="ECO:0000256" key="1">
    <source>
        <dbReference type="ARBA" id="ARBA00022490"/>
    </source>
</evidence>
<evidence type="ECO:0000259" key="7">
    <source>
        <dbReference type="PROSITE" id="PS50930"/>
    </source>
</evidence>
<proteinExistence type="predicted"/>
<dbReference type="Pfam" id="PF04397">
    <property type="entry name" value="LytTR"/>
    <property type="match status" value="1"/>
</dbReference>
<dbReference type="Proteomes" id="UP000178622">
    <property type="component" value="Unassembled WGS sequence"/>
</dbReference>
<evidence type="ECO:0000259" key="6">
    <source>
        <dbReference type="PROSITE" id="PS50110"/>
    </source>
</evidence>
<organism evidence="8 9">
    <name type="scientific">Floricoccus tropicus</name>
    <dbReference type="NCBI Taxonomy" id="1859473"/>
    <lineage>
        <taxon>Bacteria</taxon>
        <taxon>Bacillati</taxon>
        <taxon>Bacillota</taxon>
        <taxon>Bacilli</taxon>
        <taxon>Lactobacillales</taxon>
        <taxon>Streptococcaceae</taxon>
        <taxon>Floricoccus</taxon>
    </lineage>
</organism>
<comment type="function">
    <text evidence="4">Required for high-level post-exponential phase expression of a series of secreted proteins.</text>
</comment>
<dbReference type="SMART" id="SM00850">
    <property type="entry name" value="LytTR"/>
    <property type="match status" value="1"/>
</dbReference>
<comment type="caution">
    <text evidence="8">The sequence shown here is derived from an EMBL/GenBank/DDBJ whole genome shotgun (WGS) entry which is preliminary data.</text>
</comment>
<feature type="modified residue" description="4-aspartylphosphate" evidence="5">
    <location>
        <position position="61"/>
    </location>
</feature>
<keyword evidence="1" id="KW-0963">Cytoplasm</keyword>
<dbReference type="GO" id="GO:0003677">
    <property type="term" value="F:DNA binding"/>
    <property type="evidence" value="ECO:0007669"/>
    <property type="project" value="InterPro"/>
</dbReference>
<evidence type="ECO:0000313" key="9">
    <source>
        <dbReference type="Proteomes" id="UP000178622"/>
    </source>
</evidence>
<dbReference type="Pfam" id="PF00072">
    <property type="entry name" value="Response_reg"/>
    <property type="match status" value="1"/>
</dbReference>
<dbReference type="InterPro" id="IPR011006">
    <property type="entry name" value="CheY-like_superfamily"/>
</dbReference>
<name>A0A1E8GKJ7_9LACT</name>
<evidence type="ECO:0000256" key="3">
    <source>
        <dbReference type="ARBA" id="ARBA00023159"/>
    </source>
</evidence>
<dbReference type="InterPro" id="IPR007492">
    <property type="entry name" value="LytTR_DNA-bd_dom"/>
</dbReference>
<evidence type="ECO:0000256" key="5">
    <source>
        <dbReference type="PROSITE-ProRule" id="PRU00169"/>
    </source>
</evidence>
<dbReference type="Gene3D" id="3.40.50.2300">
    <property type="match status" value="1"/>
</dbReference>
<evidence type="ECO:0000256" key="4">
    <source>
        <dbReference type="ARBA" id="ARBA00037164"/>
    </source>
</evidence>
<dbReference type="SUPFAM" id="SSF52172">
    <property type="entry name" value="CheY-like"/>
    <property type="match status" value="1"/>
</dbReference>
<evidence type="ECO:0008006" key="10">
    <source>
        <dbReference type="Google" id="ProtNLM"/>
    </source>
</evidence>
<dbReference type="PANTHER" id="PTHR37299">
    <property type="entry name" value="TRANSCRIPTIONAL REGULATOR-RELATED"/>
    <property type="match status" value="1"/>
</dbReference>
<keyword evidence="9" id="KW-1185">Reference proteome</keyword>
<dbReference type="OrthoDB" id="9809318at2"/>
<protein>
    <recommendedName>
        <fullName evidence="10">DNA-binding response regulator</fullName>
    </recommendedName>
</protein>
<gene>
    <name evidence="8" type="ORF">BG261_07835</name>
</gene>
<evidence type="ECO:0000256" key="2">
    <source>
        <dbReference type="ARBA" id="ARBA00023012"/>
    </source>
</evidence>
<dbReference type="GO" id="GO:0000156">
    <property type="term" value="F:phosphorelay response regulator activity"/>
    <property type="evidence" value="ECO:0007669"/>
    <property type="project" value="InterPro"/>
</dbReference>
<dbReference type="STRING" id="1859473.BG261_07835"/>
<feature type="domain" description="Response regulatory" evidence="6">
    <location>
        <begin position="3"/>
        <end position="127"/>
    </location>
</feature>